<gene>
    <name evidence="1" type="ORF">S12H4_07454</name>
</gene>
<dbReference type="AlphaFoldDB" id="X1QYG9"/>
<organism evidence="1">
    <name type="scientific">marine sediment metagenome</name>
    <dbReference type="NCBI Taxonomy" id="412755"/>
    <lineage>
        <taxon>unclassified sequences</taxon>
        <taxon>metagenomes</taxon>
        <taxon>ecological metagenomes</taxon>
    </lineage>
</organism>
<accession>X1QYG9</accession>
<dbReference type="EMBL" id="BARW01002754">
    <property type="protein sequence ID" value="GAI59856.1"/>
    <property type="molecule type" value="Genomic_DNA"/>
</dbReference>
<name>X1QYG9_9ZZZZ</name>
<evidence type="ECO:0000313" key="1">
    <source>
        <dbReference type="EMBL" id="GAI59856.1"/>
    </source>
</evidence>
<comment type="caution">
    <text evidence="1">The sequence shown here is derived from an EMBL/GenBank/DDBJ whole genome shotgun (WGS) entry which is preliminary data.</text>
</comment>
<sequence length="103" mass="11636">MREESCGLLIGIFARQIDYLESAIKQVKDITEKEEDKFSVHKSVLDTVSGCRLNFKSAEKTLKEYEKLQGIEIAWRKKLNGVAEMSINGGNGNEKEKAEIEIS</sequence>
<protein>
    <submittedName>
        <fullName evidence="1">Uncharacterized protein</fullName>
    </submittedName>
</protein>
<reference evidence="1" key="1">
    <citation type="journal article" date="2014" name="Front. Microbiol.">
        <title>High frequency of phylogenetically diverse reductive dehalogenase-homologous genes in deep subseafloor sedimentary metagenomes.</title>
        <authorList>
            <person name="Kawai M."/>
            <person name="Futagami T."/>
            <person name="Toyoda A."/>
            <person name="Takaki Y."/>
            <person name="Nishi S."/>
            <person name="Hori S."/>
            <person name="Arai W."/>
            <person name="Tsubouchi T."/>
            <person name="Morono Y."/>
            <person name="Uchiyama I."/>
            <person name="Ito T."/>
            <person name="Fujiyama A."/>
            <person name="Inagaki F."/>
            <person name="Takami H."/>
        </authorList>
    </citation>
    <scope>NUCLEOTIDE SEQUENCE</scope>
    <source>
        <strain evidence="1">Expedition CK06-06</strain>
    </source>
</reference>
<proteinExistence type="predicted"/>